<proteinExistence type="predicted"/>
<sequence length="621" mass="68184">MTGTSPGPRHRIGNALRDGRRFMVALSRLRPYIKPHVPSLLLASLASVGYAVVTLLEPWPIQFLFDGVLLGRKVHFLGHTLKSVHGDPIALLIGSVAAILVLAALRGQLYYTQNVLTATAGQDVVMSLRRELFRHLQSLSLRYHHRERLGDILMRLTGDIVMLRDMVVAALLNTLSHTLVVVGVLCVMLTINWKLTLVAAAVAPALFIILSIFRVKLMEAAALQRKREGRLVSSAHEILQAIHVVQANTAEVHEQNRFREMNQRSLNAGIRSTRIEARLHRTVQITIAAGVGATLGLGALDVLAGRLSPGQLLVFAAYVRGLYGPLRQVSKTVQRTAKASACADRVLEVLEEKPEIQSAPSAHALQDVQGAIRLDHVTFGYTPGKPVLQDVHLDIAPRTTVALVGPTGSGKTTFLNLIPRFYDPLSGEVRIDGMEVRSLDLNSLRRHISYLTQEVVVMGLTVRDNIAYGAIGKNGSDPTEEEIQSAARAAYAHEFIVKLPHGYDTVLGERGTTLSGGQRQRIAIARAFIRDARILLFDEPMTGLDPLAEQAVQRAFANLSRGRTTIVVAHHLSTILHADRILFLEAGRIVEQGSHEQLLRRSGAYAEFYRTQWALPTPEPA</sequence>
<dbReference type="PROSITE" id="PS00211">
    <property type="entry name" value="ABC_TRANSPORTER_1"/>
    <property type="match status" value="1"/>
</dbReference>
<evidence type="ECO:0000256" key="5">
    <source>
        <dbReference type="ARBA" id="ARBA00022741"/>
    </source>
</evidence>
<dbReference type="InterPro" id="IPR039421">
    <property type="entry name" value="Type_1_exporter"/>
</dbReference>
<reference evidence="12 13" key="1">
    <citation type="journal article" date="2019" name="Nat. Microbiol.">
        <title>Mediterranean grassland soil C-N compound turnover is dependent on rainfall and depth, and is mediated by genomically divergent microorganisms.</title>
        <authorList>
            <person name="Diamond S."/>
            <person name="Andeer P.F."/>
            <person name="Li Z."/>
            <person name="Crits-Christoph A."/>
            <person name="Burstein D."/>
            <person name="Anantharaman K."/>
            <person name="Lane K.R."/>
            <person name="Thomas B.C."/>
            <person name="Pan C."/>
            <person name="Northen T.R."/>
            <person name="Banfield J.F."/>
        </authorList>
    </citation>
    <scope>NUCLEOTIDE SEQUENCE [LARGE SCALE GENOMIC DNA]</scope>
    <source>
        <strain evidence="12">WS_4</strain>
    </source>
</reference>
<dbReference type="CDD" id="cd18564">
    <property type="entry name" value="ABC_6TM_exporter_like"/>
    <property type="match status" value="1"/>
</dbReference>
<dbReference type="InterPro" id="IPR017871">
    <property type="entry name" value="ABC_transporter-like_CS"/>
</dbReference>
<organism evidence="12 13">
    <name type="scientific">Eiseniibacteriota bacterium</name>
    <dbReference type="NCBI Taxonomy" id="2212470"/>
    <lineage>
        <taxon>Bacteria</taxon>
        <taxon>Candidatus Eiseniibacteriota</taxon>
    </lineage>
</organism>
<gene>
    <name evidence="12" type="ORF">E6K74_03410</name>
</gene>
<dbReference type="SMART" id="SM00382">
    <property type="entry name" value="AAA"/>
    <property type="match status" value="1"/>
</dbReference>
<dbReference type="Pfam" id="PF00005">
    <property type="entry name" value="ABC_tran"/>
    <property type="match status" value="1"/>
</dbReference>
<evidence type="ECO:0000256" key="2">
    <source>
        <dbReference type="ARBA" id="ARBA00022448"/>
    </source>
</evidence>
<keyword evidence="6 12" id="KW-0067">ATP-binding</keyword>
<protein>
    <submittedName>
        <fullName evidence="12">ABC transporter ATP-binding protein</fullName>
    </submittedName>
</protein>
<dbReference type="PROSITE" id="PS50929">
    <property type="entry name" value="ABC_TM1F"/>
    <property type="match status" value="1"/>
</dbReference>
<dbReference type="GO" id="GO:0034040">
    <property type="term" value="F:ATPase-coupled lipid transmembrane transporter activity"/>
    <property type="evidence" value="ECO:0007669"/>
    <property type="project" value="TreeGrafter"/>
</dbReference>
<dbReference type="PROSITE" id="PS50893">
    <property type="entry name" value="ABC_TRANSPORTER_2"/>
    <property type="match status" value="1"/>
</dbReference>
<evidence type="ECO:0000259" key="10">
    <source>
        <dbReference type="PROSITE" id="PS50893"/>
    </source>
</evidence>
<comment type="subcellular location">
    <subcellularLocation>
        <location evidence="1">Cell membrane</location>
        <topology evidence="1">Multi-pass membrane protein</topology>
    </subcellularLocation>
</comment>
<accession>A0A538SVI2</accession>
<dbReference type="InterPro" id="IPR011527">
    <property type="entry name" value="ABC1_TM_dom"/>
</dbReference>
<name>A0A538SVI2_UNCEI</name>
<comment type="caution">
    <text evidence="12">The sequence shown here is derived from an EMBL/GenBank/DDBJ whole genome shotgun (WGS) entry which is preliminary data.</text>
</comment>
<feature type="transmembrane region" description="Helical" evidence="9">
    <location>
        <begin position="37"/>
        <end position="56"/>
    </location>
</feature>
<feature type="transmembrane region" description="Helical" evidence="9">
    <location>
        <begin position="88"/>
        <end position="105"/>
    </location>
</feature>
<dbReference type="Gene3D" id="3.40.50.300">
    <property type="entry name" value="P-loop containing nucleotide triphosphate hydrolases"/>
    <property type="match status" value="1"/>
</dbReference>
<evidence type="ECO:0000256" key="3">
    <source>
        <dbReference type="ARBA" id="ARBA00022475"/>
    </source>
</evidence>
<dbReference type="SUPFAM" id="SSF90123">
    <property type="entry name" value="ABC transporter transmembrane region"/>
    <property type="match status" value="1"/>
</dbReference>
<dbReference type="Gene3D" id="1.20.1560.10">
    <property type="entry name" value="ABC transporter type 1, transmembrane domain"/>
    <property type="match status" value="1"/>
</dbReference>
<evidence type="ECO:0000256" key="8">
    <source>
        <dbReference type="ARBA" id="ARBA00023136"/>
    </source>
</evidence>
<evidence type="ECO:0000256" key="7">
    <source>
        <dbReference type="ARBA" id="ARBA00022989"/>
    </source>
</evidence>
<keyword evidence="3" id="KW-1003">Cell membrane</keyword>
<feature type="transmembrane region" description="Helical" evidence="9">
    <location>
        <begin position="167"/>
        <end position="191"/>
    </location>
</feature>
<keyword evidence="4 9" id="KW-0812">Transmembrane</keyword>
<dbReference type="Pfam" id="PF00664">
    <property type="entry name" value="ABC_membrane"/>
    <property type="match status" value="1"/>
</dbReference>
<dbReference type="InterPro" id="IPR003593">
    <property type="entry name" value="AAA+_ATPase"/>
</dbReference>
<dbReference type="SUPFAM" id="SSF52540">
    <property type="entry name" value="P-loop containing nucleoside triphosphate hydrolases"/>
    <property type="match status" value="1"/>
</dbReference>
<dbReference type="GO" id="GO:0140359">
    <property type="term" value="F:ABC-type transporter activity"/>
    <property type="evidence" value="ECO:0007669"/>
    <property type="project" value="InterPro"/>
</dbReference>
<dbReference type="PANTHER" id="PTHR24221:SF468">
    <property type="entry name" value="ABC TRANSPORTER"/>
    <property type="match status" value="1"/>
</dbReference>
<evidence type="ECO:0000313" key="13">
    <source>
        <dbReference type="Proteomes" id="UP000319829"/>
    </source>
</evidence>
<keyword evidence="7 9" id="KW-1133">Transmembrane helix</keyword>
<evidence type="ECO:0000313" key="12">
    <source>
        <dbReference type="EMBL" id="TMQ55392.1"/>
    </source>
</evidence>
<keyword evidence="8 9" id="KW-0472">Membrane</keyword>
<dbReference type="GO" id="GO:0005524">
    <property type="term" value="F:ATP binding"/>
    <property type="evidence" value="ECO:0007669"/>
    <property type="project" value="UniProtKB-KW"/>
</dbReference>
<keyword evidence="5" id="KW-0547">Nucleotide-binding</keyword>
<dbReference type="InterPro" id="IPR003439">
    <property type="entry name" value="ABC_transporter-like_ATP-bd"/>
</dbReference>
<dbReference type="GO" id="GO:0016887">
    <property type="term" value="F:ATP hydrolysis activity"/>
    <property type="evidence" value="ECO:0007669"/>
    <property type="project" value="InterPro"/>
</dbReference>
<dbReference type="FunFam" id="3.40.50.300:FF:000221">
    <property type="entry name" value="Multidrug ABC transporter ATP-binding protein"/>
    <property type="match status" value="1"/>
</dbReference>
<evidence type="ECO:0000256" key="6">
    <source>
        <dbReference type="ARBA" id="ARBA00022840"/>
    </source>
</evidence>
<evidence type="ECO:0000259" key="11">
    <source>
        <dbReference type="PROSITE" id="PS50929"/>
    </source>
</evidence>
<dbReference type="InterPro" id="IPR036640">
    <property type="entry name" value="ABC1_TM_sf"/>
</dbReference>
<dbReference type="AlphaFoldDB" id="A0A538SVI2"/>
<dbReference type="EMBL" id="VBOU01000029">
    <property type="protein sequence ID" value="TMQ55392.1"/>
    <property type="molecule type" value="Genomic_DNA"/>
</dbReference>
<dbReference type="GO" id="GO:0005886">
    <property type="term" value="C:plasma membrane"/>
    <property type="evidence" value="ECO:0007669"/>
    <property type="project" value="UniProtKB-SubCell"/>
</dbReference>
<dbReference type="InterPro" id="IPR027417">
    <property type="entry name" value="P-loop_NTPase"/>
</dbReference>
<feature type="domain" description="ABC transporter" evidence="10">
    <location>
        <begin position="372"/>
        <end position="611"/>
    </location>
</feature>
<dbReference type="Proteomes" id="UP000319829">
    <property type="component" value="Unassembled WGS sequence"/>
</dbReference>
<evidence type="ECO:0000256" key="1">
    <source>
        <dbReference type="ARBA" id="ARBA00004651"/>
    </source>
</evidence>
<feature type="domain" description="ABC transmembrane type-1" evidence="11">
    <location>
        <begin position="41"/>
        <end position="338"/>
    </location>
</feature>
<evidence type="ECO:0000256" key="4">
    <source>
        <dbReference type="ARBA" id="ARBA00022692"/>
    </source>
</evidence>
<feature type="transmembrane region" description="Helical" evidence="9">
    <location>
        <begin position="197"/>
        <end position="217"/>
    </location>
</feature>
<evidence type="ECO:0000256" key="9">
    <source>
        <dbReference type="SAM" id="Phobius"/>
    </source>
</evidence>
<keyword evidence="2" id="KW-0813">Transport</keyword>
<dbReference type="PANTHER" id="PTHR24221">
    <property type="entry name" value="ATP-BINDING CASSETTE SUB-FAMILY B"/>
    <property type="match status" value="1"/>
</dbReference>